<comment type="caution">
    <text evidence="9">The sequence shown here is derived from an EMBL/GenBank/DDBJ whole genome shotgun (WGS) entry which is preliminary data.</text>
</comment>
<evidence type="ECO:0000256" key="3">
    <source>
        <dbReference type="ARBA" id="ARBA00022723"/>
    </source>
</evidence>
<dbReference type="InterPro" id="IPR002327">
    <property type="entry name" value="Cyt_c_1A/1B"/>
</dbReference>
<keyword evidence="4" id="KW-0249">Electron transport</keyword>
<protein>
    <recommendedName>
        <fullName evidence="8">Cytochrome c domain-containing protein</fullName>
    </recommendedName>
</protein>
<evidence type="ECO:0000256" key="5">
    <source>
        <dbReference type="ARBA" id="ARBA00023004"/>
    </source>
</evidence>
<evidence type="ECO:0000256" key="7">
    <source>
        <dbReference type="SAM" id="SignalP"/>
    </source>
</evidence>
<keyword evidence="1" id="KW-0813">Transport</keyword>
<keyword evidence="7" id="KW-0732">Signal</keyword>
<keyword evidence="10" id="KW-1185">Reference proteome</keyword>
<evidence type="ECO:0000313" key="10">
    <source>
        <dbReference type="Proteomes" id="UP000197097"/>
    </source>
</evidence>
<dbReference type="PRINTS" id="PR00604">
    <property type="entry name" value="CYTCHRMECIAB"/>
</dbReference>
<dbReference type="Gene3D" id="1.10.760.10">
    <property type="entry name" value="Cytochrome c-like domain"/>
    <property type="match status" value="1"/>
</dbReference>
<dbReference type="PROSITE" id="PS51007">
    <property type="entry name" value="CYTC"/>
    <property type="match status" value="1"/>
</dbReference>
<dbReference type="InterPro" id="IPR036909">
    <property type="entry name" value="Cyt_c-like_dom_sf"/>
</dbReference>
<dbReference type="Pfam" id="PF00034">
    <property type="entry name" value="Cytochrom_C"/>
    <property type="match status" value="1"/>
</dbReference>
<reference evidence="9 10" key="1">
    <citation type="journal article" date="2002" name="Int. J. Syst. Evol. Microbiol.">
        <title>Sphingopyxis witflariensis sp. nov., isolated from activated sludge.</title>
        <authorList>
            <person name="Kampfer P."/>
            <person name="Witzenberger R."/>
            <person name="Denner E.B."/>
            <person name="Busse H.J."/>
            <person name="Neef A."/>
        </authorList>
    </citation>
    <scope>NUCLEOTIDE SEQUENCE [LARGE SCALE GENOMIC DNA]</scope>
    <source>
        <strain evidence="9 10">DSM 14551</strain>
    </source>
</reference>
<dbReference type="RefSeq" id="WP_088474555.1">
    <property type="nucleotide sequence ID" value="NZ_NISJ01000022.1"/>
</dbReference>
<sequence length="128" mass="13634">MKWAPVIAAAFLLLPAGAAIALAPAGDAVRGAQLYKARCGSCHSLDANRVGPAHRGVVGRKAGSMAGYSYSPAMRASRVVWSPQAIDRYLQNPQQMVPGTKMGFRLADPGQRADVIAYLQQQGRTVRK</sequence>
<dbReference type="GO" id="GO:0020037">
    <property type="term" value="F:heme binding"/>
    <property type="evidence" value="ECO:0007669"/>
    <property type="project" value="InterPro"/>
</dbReference>
<feature type="domain" description="Cytochrome c" evidence="8">
    <location>
        <begin position="26"/>
        <end position="123"/>
    </location>
</feature>
<dbReference type="Proteomes" id="UP000197097">
    <property type="component" value="Unassembled WGS sequence"/>
</dbReference>
<dbReference type="PANTHER" id="PTHR11961">
    <property type="entry name" value="CYTOCHROME C"/>
    <property type="match status" value="1"/>
</dbReference>
<proteinExistence type="predicted"/>
<organism evidence="9 10">
    <name type="scientific">Sphingopyxis witflariensis</name>
    <dbReference type="NCBI Taxonomy" id="173675"/>
    <lineage>
        <taxon>Bacteria</taxon>
        <taxon>Pseudomonadati</taxon>
        <taxon>Pseudomonadota</taxon>
        <taxon>Alphaproteobacteria</taxon>
        <taxon>Sphingomonadales</taxon>
        <taxon>Sphingomonadaceae</taxon>
        <taxon>Sphingopyxis</taxon>
    </lineage>
</organism>
<accession>A0A246JDB8</accession>
<dbReference type="SUPFAM" id="SSF46626">
    <property type="entry name" value="Cytochrome c"/>
    <property type="match status" value="1"/>
</dbReference>
<dbReference type="GO" id="GO:0046872">
    <property type="term" value="F:metal ion binding"/>
    <property type="evidence" value="ECO:0007669"/>
    <property type="project" value="UniProtKB-KW"/>
</dbReference>
<dbReference type="GO" id="GO:0009055">
    <property type="term" value="F:electron transfer activity"/>
    <property type="evidence" value="ECO:0007669"/>
    <property type="project" value="InterPro"/>
</dbReference>
<dbReference type="EMBL" id="NISJ01000022">
    <property type="protein sequence ID" value="OWQ90571.1"/>
    <property type="molecule type" value="Genomic_DNA"/>
</dbReference>
<gene>
    <name evidence="9" type="ORF">CDQ91_20440</name>
</gene>
<dbReference type="AlphaFoldDB" id="A0A246JDB8"/>
<evidence type="ECO:0000256" key="1">
    <source>
        <dbReference type="ARBA" id="ARBA00022448"/>
    </source>
</evidence>
<keyword evidence="5 6" id="KW-0408">Iron</keyword>
<evidence type="ECO:0000259" key="8">
    <source>
        <dbReference type="PROSITE" id="PS51007"/>
    </source>
</evidence>
<evidence type="ECO:0000256" key="6">
    <source>
        <dbReference type="PROSITE-ProRule" id="PRU00433"/>
    </source>
</evidence>
<keyword evidence="2 6" id="KW-0349">Heme</keyword>
<feature type="signal peptide" evidence="7">
    <location>
        <begin position="1"/>
        <end position="21"/>
    </location>
</feature>
<dbReference type="OrthoDB" id="9805828at2"/>
<name>A0A246JDB8_9SPHN</name>
<keyword evidence="3 6" id="KW-0479">Metal-binding</keyword>
<dbReference type="InterPro" id="IPR009056">
    <property type="entry name" value="Cyt_c-like_dom"/>
</dbReference>
<evidence type="ECO:0000256" key="2">
    <source>
        <dbReference type="ARBA" id="ARBA00022617"/>
    </source>
</evidence>
<evidence type="ECO:0000313" key="9">
    <source>
        <dbReference type="EMBL" id="OWQ90571.1"/>
    </source>
</evidence>
<evidence type="ECO:0000256" key="4">
    <source>
        <dbReference type="ARBA" id="ARBA00022982"/>
    </source>
</evidence>
<feature type="chain" id="PRO_5012919119" description="Cytochrome c domain-containing protein" evidence="7">
    <location>
        <begin position="22"/>
        <end position="128"/>
    </location>
</feature>